<name>A0A4Y3WLJ5_9PSEU</name>
<dbReference type="EMBL" id="BJNG01000015">
    <property type="protein sequence ID" value="GEC19644.1"/>
    <property type="molecule type" value="Genomic_DNA"/>
</dbReference>
<keyword evidence="1" id="KW-0732">Signal</keyword>
<proteinExistence type="predicted"/>
<sequence>MRHGRKLLTFATAVVLAGVSVSSATTIASASTPVEVASIAAVRADPTLPPGEAPNGPSPDLIPDRCGYFDREFPAPRKNINGVQRFYQLNYYIPNETGLRDGVLSVFEAVGEPFFGYDPGPRLGTVVIGCGTS</sequence>
<gene>
    <name evidence="2" type="ORF">PHY01_19270</name>
</gene>
<protein>
    <submittedName>
        <fullName evidence="2">Uncharacterized protein</fullName>
    </submittedName>
</protein>
<feature type="chain" id="PRO_5021199562" evidence="1">
    <location>
        <begin position="31"/>
        <end position="133"/>
    </location>
</feature>
<evidence type="ECO:0000313" key="3">
    <source>
        <dbReference type="Proteomes" id="UP000320338"/>
    </source>
</evidence>
<keyword evidence="3" id="KW-1185">Reference proteome</keyword>
<feature type="signal peptide" evidence="1">
    <location>
        <begin position="1"/>
        <end position="30"/>
    </location>
</feature>
<reference evidence="2 3" key="1">
    <citation type="submission" date="2019-06" db="EMBL/GenBank/DDBJ databases">
        <title>Whole genome shotgun sequence of Pseudonocardia hydrocarbonoxydans NBRC 14498.</title>
        <authorList>
            <person name="Hosoyama A."/>
            <person name="Uohara A."/>
            <person name="Ohji S."/>
            <person name="Ichikawa N."/>
        </authorList>
    </citation>
    <scope>NUCLEOTIDE SEQUENCE [LARGE SCALE GENOMIC DNA]</scope>
    <source>
        <strain evidence="2 3">NBRC 14498</strain>
    </source>
</reference>
<evidence type="ECO:0000256" key="1">
    <source>
        <dbReference type="SAM" id="SignalP"/>
    </source>
</evidence>
<dbReference type="AlphaFoldDB" id="A0A4Y3WLJ5"/>
<comment type="caution">
    <text evidence="2">The sequence shown here is derived from an EMBL/GenBank/DDBJ whole genome shotgun (WGS) entry which is preliminary data.</text>
</comment>
<dbReference type="Proteomes" id="UP000320338">
    <property type="component" value="Unassembled WGS sequence"/>
</dbReference>
<evidence type="ECO:0000313" key="2">
    <source>
        <dbReference type="EMBL" id="GEC19644.1"/>
    </source>
</evidence>
<accession>A0A4Y3WLJ5</accession>
<organism evidence="2 3">
    <name type="scientific">Pseudonocardia hydrocarbonoxydans</name>
    <dbReference type="NCBI Taxonomy" id="76726"/>
    <lineage>
        <taxon>Bacteria</taxon>
        <taxon>Bacillati</taxon>
        <taxon>Actinomycetota</taxon>
        <taxon>Actinomycetes</taxon>
        <taxon>Pseudonocardiales</taxon>
        <taxon>Pseudonocardiaceae</taxon>
        <taxon>Pseudonocardia</taxon>
    </lineage>
</organism>